<proteinExistence type="predicted"/>
<organism evidence="2">
    <name type="scientific">Rhodopseudomonas palustris (strain ATCC BAA-98 / CGA009)</name>
    <dbReference type="NCBI Taxonomy" id="258594"/>
    <lineage>
        <taxon>Bacteria</taxon>
        <taxon>Pseudomonadati</taxon>
        <taxon>Pseudomonadota</taxon>
        <taxon>Alphaproteobacteria</taxon>
        <taxon>Hyphomicrobiales</taxon>
        <taxon>Nitrobacteraceae</taxon>
        <taxon>Rhodopseudomonas</taxon>
    </lineage>
</organism>
<feature type="region of interest" description="Disordered" evidence="1">
    <location>
        <begin position="107"/>
        <end position="138"/>
    </location>
</feature>
<evidence type="ECO:0000313" key="2">
    <source>
        <dbReference type="EMBL" id="CAE29580.1"/>
    </source>
</evidence>
<reference evidence="2" key="1">
    <citation type="journal article" date="2004" name="Nat. Biotechnol.">
        <title>Complete genome sequence of the metabolically versatile photosynthetic bacterium Rhodopseudomonas palustris.</title>
        <authorList>
            <person name="Larimer F.W."/>
            <person name="Chain P."/>
            <person name="Hauser L."/>
            <person name="Lamerdin J."/>
            <person name="Malfatti S."/>
            <person name="Do L."/>
            <person name="Land M.L."/>
            <person name="Pelletier D.A."/>
            <person name="Beatty J.T."/>
            <person name="Lang A.S."/>
            <person name="Tabita F.R."/>
            <person name="Gibson J.L."/>
            <person name="Hanson T.E."/>
            <person name="Bobst C."/>
            <person name="Torres J.L."/>
            <person name="Peres C."/>
            <person name="Harrison F.H."/>
            <person name="Gibson J."/>
            <person name="Harwood C.S."/>
        </authorList>
    </citation>
    <scope>NUCLEOTIDE SEQUENCE [LARGE SCALE GENOMIC DNA]</scope>
    <source>
        <strain evidence="2">CGA009</strain>
    </source>
</reference>
<feature type="region of interest" description="Disordered" evidence="1">
    <location>
        <begin position="185"/>
        <end position="212"/>
    </location>
</feature>
<accession>Q6N2B1</accession>
<dbReference type="EMBL" id="BX572606">
    <property type="protein sequence ID" value="CAE29580.1"/>
    <property type="molecule type" value="Genomic_DNA"/>
</dbReference>
<feature type="compositionally biased region" description="Low complexity" evidence="1">
    <location>
        <begin position="79"/>
        <end position="93"/>
    </location>
</feature>
<dbReference type="AlphaFoldDB" id="Q6N2B1"/>
<name>Q6N2B1_RHOPA</name>
<feature type="compositionally biased region" description="Low complexity" evidence="1">
    <location>
        <begin position="32"/>
        <end position="50"/>
    </location>
</feature>
<gene>
    <name evidence="2" type="ordered locus">RPA4139</name>
</gene>
<dbReference type="HOGENOM" id="CLU_1298956_0_0_5"/>
<protein>
    <submittedName>
        <fullName evidence="2">Uncharacterized protein</fullName>
    </submittedName>
</protein>
<evidence type="ECO:0000256" key="1">
    <source>
        <dbReference type="SAM" id="MobiDB-lite"/>
    </source>
</evidence>
<sequence>MVVPGASSAIRPTSAPLPTRCSTRWPSPIGVSARPSRSASARAWSSPASLRLRKPSSVRAATLEPTNRPSLAKAAIGVSTPSTRPRSRSISGIGRPIDSAAAIRTPALPSAKPSRVQAQVTSAPSGAPKPRSRSSRVAPFGGSFAASWATWRRCGSAGRKLRPASSVAFAASNSRAATGFAQSTRLPSVDHSHAGNVRVACTASRGSSTPRN</sequence>
<feature type="region of interest" description="Disordered" evidence="1">
    <location>
        <begin position="1"/>
        <end position="93"/>
    </location>
</feature>